<dbReference type="PROSITE" id="PS51318">
    <property type="entry name" value="TAT"/>
    <property type="match status" value="1"/>
</dbReference>
<gene>
    <name evidence="1" type="ORF">METZ01_LOCUS132724</name>
</gene>
<feature type="non-terminal residue" evidence="1">
    <location>
        <position position="62"/>
    </location>
</feature>
<dbReference type="AlphaFoldDB" id="A0A381YSD4"/>
<sequence>MNNLKPFGISRREALRGVACGFGGLAMGAMAHRAAAAANPLMPKLVHHAPKAKRGIFLFMAG</sequence>
<name>A0A381YSD4_9ZZZZ</name>
<evidence type="ECO:0000313" key="1">
    <source>
        <dbReference type="EMBL" id="SVA79870.1"/>
    </source>
</evidence>
<dbReference type="InterPro" id="IPR006311">
    <property type="entry name" value="TAT_signal"/>
</dbReference>
<accession>A0A381YSD4</accession>
<dbReference type="EMBL" id="UINC01018930">
    <property type="protein sequence ID" value="SVA79870.1"/>
    <property type="molecule type" value="Genomic_DNA"/>
</dbReference>
<organism evidence="1">
    <name type="scientific">marine metagenome</name>
    <dbReference type="NCBI Taxonomy" id="408172"/>
    <lineage>
        <taxon>unclassified sequences</taxon>
        <taxon>metagenomes</taxon>
        <taxon>ecological metagenomes</taxon>
    </lineage>
</organism>
<reference evidence="1" key="1">
    <citation type="submission" date="2018-05" db="EMBL/GenBank/DDBJ databases">
        <authorList>
            <person name="Lanie J.A."/>
            <person name="Ng W.-L."/>
            <person name="Kazmierczak K.M."/>
            <person name="Andrzejewski T.M."/>
            <person name="Davidsen T.M."/>
            <person name="Wayne K.J."/>
            <person name="Tettelin H."/>
            <person name="Glass J.I."/>
            <person name="Rusch D."/>
            <person name="Podicherti R."/>
            <person name="Tsui H.-C.T."/>
            <person name="Winkler M.E."/>
        </authorList>
    </citation>
    <scope>NUCLEOTIDE SEQUENCE</scope>
</reference>
<protein>
    <submittedName>
        <fullName evidence="1">Uncharacterized protein</fullName>
    </submittedName>
</protein>
<proteinExistence type="predicted"/>